<accession>A0A1Q9BQA9</accession>
<dbReference type="AlphaFoldDB" id="A0A1Q9BQA9"/>
<proteinExistence type="predicted"/>
<keyword evidence="3" id="KW-1185">Reference proteome</keyword>
<comment type="caution">
    <text evidence="2">The sequence shown here is derived from an EMBL/GenBank/DDBJ whole genome shotgun (WGS) entry which is preliminary data.</text>
</comment>
<evidence type="ECO:0000313" key="3">
    <source>
        <dbReference type="Proteomes" id="UP000186817"/>
    </source>
</evidence>
<protein>
    <submittedName>
        <fullName evidence="2">Uncharacterized protein</fullName>
    </submittedName>
</protein>
<feature type="region of interest" description="Disordered" evidence="1">
    <location>
        <begin position="1"/>
        <end position="41"/>
    </location>
</feature>
<feature type="non-terminal residue" evidence="2">
    <location>
        <position position="70"/>
    </location>
</feature>
<evidence type="ECO:0000313" key="2">
    <source>
        <dbReference type="EMBL" id="OLP72635.1"/>
    </source>
</evidence>
<evidence type="ECO:0000256" key="1">
    <source>
        <dbReference type="SAM" id="MobiDB-lite"/>
    </source>
</evidence>
<reference evidence="2 3" key="1">
    <citation type="submission" date="2016-02" db="EMBL/GenBank/DDBJ databases">
        <title>Genome analysis of coral dinoflagellate symbionts highlights evolutionary adaptations to a symbiotic lifestyle.</title>
        <authorList>
            <person name="Aranda M."/>
            <person name="Li Y."/>
            <person name="Liew Y.J."/>
            <person name="Baumgarten S."/>
            <person name="Simakov O."/>
            <person name="Wilson M."/>
            <person name="Piel J."/>
            <person name="Ashoor H."/>
            <person name="Bougouffa S."/>
            <person name="Bajic V.B."/>
            <person name="Ryu T."/>
            <person name="Ravasi T."/>
            <person name="Bayer T."/>
            <person name="Micklem G."/>
            <person name="Kim H."/>
            <person name="Bhak J."/>
            <person name="Lajeunesse T.C."/>
            <person name="Voolstra C.R."/>
        </authorList>
    </citation>
    <scope>NUCLEOTIDE SEQUENCE [LARGE SCALE GENOMIC DNA]</scope>
    <source>
        <strain evidence="2 3">CCMP2467</strain>
    </source>
</reference>
<name>A0A1Q9BQA9_SYMMI</name>
<dbReference type="EMBL" id="LSRX01007123">
    <property type="protein sequence ID" value="OLP72635.1"/>
    <property type="molecule type" value="Genomic_DNA"/>
</dbReference>
<organism evidence="2 3">
    <name type="scientific">Symbiodinium microadriaticum</name>
    <name type="common">Dinoflagellate</name>
    <name type="synonym">Zooxanthella microadriatica</name>
    <dbReference type="NCBI Taxonomy" id="2951"/>
    <lineage>
        <taxon>Eukaryota</taxon>
        <taxon>Sar</taxon>
        <taxon>Alveolata</taxon>
        <taxon>Dinophyceae</taxon>
        <taxon>Suessiales</taxon>
        <taxon>Symbiodiniaceae</taxon>
        <taxon>Symbiodinium</taxon>
    </lineage>
</organism>
<dbReference type="Proteomes" id="UP000186817">
    <property type="component" value="Unassembled WGS sequence"/>
</dbReference>
<gene>
    <name evidence="2" type="ORF">AK812_SmicGene48122</name>
</gene>
<feature type="non-terminal residue" evidence="2">
    <location>
        <position position="1"/>
    </location>
</feature>
<sequence>PWGSEAQVPSARGEGSIGASDDANRHLRRAASVRHPSAPSRKLRLRGRGFRAVGGRIDETAARLRGRRAP</sequence>